<dbReference type="CDD" id="cd13585">
    <property type="entry name" value="PBP2_TMBP_like"/>
    <property type="match status" value="1"/>
</dbReference>
<accession>A0A3E3K0A3</accession>
<keyword evidence="3" id="KW-1185">Reference proteome</keyword>
<comment type="caution">
    <text evidence="2">The sequence shown here is derived from an EMBL/GenBank/DDBJ whole genome shotgun (WGS) entry which is preliminary data.</text>
</comment>
<dbReference type="Proteomes" id="UP000261080">
    <property type="component" value="Unassembled WGS sequence"/>
</dbReference>
<dbReference type="RefSeq" id="WP_024733228.1">
    <property type="nucleotide sequence ID" value="NZ_CALBAT010000012.1"/>
</dbReference>
<keyword evidence="1" id="KW-0732">Signal</keyword>
<dbReference type="SUPFAM" id="SSF53850">
    <property type="entry name" value="Periplasmic binding protein-like II"/>
    <property type="match status" value="1"/>
</dbReference>
<evidence type="ECO:0000313" key="2">
    <source>
        <dbReference type="EMBL" id="RGE85711.1"/>
    </source>
</evidence>
<dbReference type="AlphaFoldDB" id="A0A3E3K0A3"/>
<feature type="signal peptide" evidence="1">
    <location>
        <begin position="1"/>
        <end position="20"/>
    </location>
</feature>
<dbReference type="InterPro" id="IPR050490">
    <property type="entry name" value="Bact_solute-bd_prot1"/>
</dbReference>
<organism evidence="2 3">
    <name type="scientific">Sellimonas intestinalis</name>
    <dbReference type="NCBI Taxonomy" id="1653434"/>
    <lineage>
        <taxon>Bacteria</taxon>
        <taxon>Bacillati</taxon>
        <taxon>Bacillota</taxon>
        <taxon>Clostridia</taxon>
        <taxon>Lachnospirales</taxon>
        <taxon>Lachnospiraceae</taxon>
        <taxon>Sellimonas</taxon>
    </lineage>
</organism>
<sequence length="434" mass="48862">MKKKLVSVLLCAAMVTGLLAGCGKSGDDDKKSGDGEKETITMWCPPLDDNLLENWEPLLEDFKEENNCEIDIQVQPWENYEEKWSSGAASGELPDIGYMYAEMFPTYIDSGAVADMTEYITDEDKEEYLYLDHGYMMDGQYGFPIVTGVPFVLYYNEDILNELGEQPPQTWDDFKRICEKATKDTDGDGKVDQYGYAVGFNNGSMNMLYLLNAYFYSLLWQSGTDIYNDDYKTVKFNNEAGQEAAEFFLSLKDYMPENMMSLAAEDAFSTIFGQGKAAFGVTRSSAIQETLFKESYPNLNWNYVTSLKNKDYGTFGATDCLTLSSQAKNPKLCMKLIKYITGSEFMTEYHKIASGAPLTKSEPYQGDAKMERIVTEDRDKYRPLQVGPCGSDILQNLASELQGMMEGNKTPKEALDDAAAYGDQALDEYWADKE</sequence>
<evidence type="ECO:0000313" key="3">
    <source>
        <dbReference type="Proteomes" id="UP000261080"/>
    </source>
</evidence>
<dbReference type="GeneID" id="97193418"/>
<dbReference type="Pfam" id="PF13416">
    <property type="entry name" value="SBP_bac_8"/>
    <property type="match status" value="1"/>
</dbReference>
<evidence type="ECO:0000256" key="1">
    <source>
        <dbReference type="SAM" id="SignalP"/>
    </source>
</evidence>
<feature type="chain" id="PRO_5039399582" evidence="1">
    <location>
        <begin position="21"/>
        <end position="434"/>
    </location>
</feature>
<dbReference type="PANTHER" id="PTHR43649:SF12">
    <property type="entry name" value="DIACETYLCHITOBIOSE BINDING PROTEIN DASA"/>
    <property type="match status" value="1"/>
</dbReference>
<dbReference type="PANTHER" id="PTHR43649">
    <property type="entry name" value="ARABINOSE-BINDING PROTEIN-RELATED"/>
    <property type="match status" value="1"/>
</dbReference>
<dbReference type="InterPro" id="IPR006059">
    <property type="entry name" value="SBP"/>
</dbReference>
<dbReference type="OrthoDB" id="9768630at2"/>
<reference evidence="2 3" key="1">
    <citation type="submission" date="2018-08" db="EMBL/GenBank/DDBJ databases">
        <title>A genome reference for cultivated species of the human gut microbiota.</title>
        <authorList>
            <person name="Zou Y."/>
            <person name="Xue W."/>
            <person name="Luo G."/>
        </authorList>
    </citation>
    <scope>NUCLEOTIDE SEQUENCE [LARGE SCALE GENOMIC DNA]</scope>
    <source>
        <strain evidence="2 3">AF37-2AT</strain>
    </source>
</reference>
<gene>
    <name evidence="2" type="ORF">DW016_12015</name>
</gene>
<protein>
    <submittedName>
        <fullName evidence="2">Sugar ABC transporter substrate-binding protein</fullName>
    </submittedName>
</protein>
<dbReference type="EMBL" id="QVLX01000007">
    <property type="protein sequence ID" value="RGE85711.1"/>
    <property type="molecule type" value="Genomic_DNA"/>
</dbReference>
<name>A0A3E3K0A3_9FIRM</name>
<dbReference type="Gene3D" id="3.40.190.10">
    <property type="entry name" value="Periplasmic binding protein-like II"/>
    <property type="match status" value="1"/>
</dbReference>
<proteinExistence type="predicted"/>
<dbReference type="PROSITE" id="PS51257">
    <property type="entry name" value="PROKAR_LIPOPROTEIN"/>
    <property type="match status" value="1"/>
</dbReference>